<dbReference type="Proteomes" id="UP000000653">
    <property type="component" value="Chromosome"/>
</dbReference>
<organism evidence="10 11">
    <name type="scientific">Pseudomonas aeruginosa (strain UCBPP-PA14)</name>
    <dbReference type="NCBI Taxonomy" id="208963"/>
    <lineage>
        <taxon>Bacteria</taxon>
        <taxon>Pseudomonadati</taxon>
        <taxon>Pseudomonadota</taxon>
        <taxon>Gammaproteobacteria</taxon>
        <taxon>Pseudomonadales</taxon>
        <taxon>Pseudomonadaceae</taxon>
        <taxon>Pseudomonas</taxon>
    </lineage>
</organism>
<evidence type="ECO:0000259" key="9">
    <source>
        <dbReference type="PROSITE" id="PS50850"/>
    </source>
</evidence>
<keyword evidence="7 8" id="KW-0472">Membrane</keyword>
<reference evidence="10 11" key="1">
    <citation type="journal article" date="2006" name="Genome Biol.">
        <title>Genomic analysis reveals that Pseudomonas aeruginosa virulence is combinatorial.</title>
        <authorList>
            <person name="Lee D.G."/>
            <person name="Urbach J.M."/>
            <person name="Wu G."/>
            <person name="Liberati N.T."/>
            <person name="Feinbaum R.L."/>
            <person name="Miyata S."/>
            <person name="Diggins L.T."/>
            <person name="He J."/>
            <person name="Saucier M."/>
            <person name="Deziel E."/>
            <person name="Friedman L."/>
            <person name="Li L."/>
            <person name="Grills G."/>
            <person name="Montgomery K."/>
            <person name="Kucherlapati R."/>
            <person name="Rahme L.G."/>
            <person name="Ausubel F.M."/>
        </authorList>
    </citation>
    <scope>NUCLEOTIDE SEQUENCE [LARGE SCALE GENOMIC DNA]</scope>
    <source>
        <strain evidence="10 11">UCBPP-PA14</strain>
    </source>
</reference>
<evidence type="ECO:0000256" key="8">
    <source>
        <dbReference type="SAM" id="Phobius"/>
    </source>
</evidence>
<dbReference type="EMBL" id="CP000438">
    <property type="protein sequence ID" value="ABJ14603.1"/>
    <property type="molecule type" value="Genomic_DNA"/>
</dbReference>
<feature type="transmembrane region" description="Helical" evidence="8">
    <location>
        <begin position="203"/>
        <end position="231"/>
    </location>
</feature>
<evidence type="ECO:0000256" key="6">
    <source>
        <dbReference type="ARBA" id="ARBA00022989"/>
    </source>
</evidence>
<evidence type="ECO:0000256" key="5">
    <source>
        <dbReference type="ARBA" id="ARBA00022692"/>
    </source>
</evidence>
<feature type="transmembrane region" description="Helical" evidence="8">
    <location>
        <begin position="132"/>
        <end position="150"/>
    </location>
</feature>
<dbReference type="Pfam" id="PF07690">
    <property type="entry name" value="MFS_1"/>
    <property type="match status" value="1"/>
</dbReference>
<feature type="transmembrane region" description="Helical" evidence="8">
    <location>
        <begin position="74"/>
        <end position="93"/>
    </location>
</feature>
<dbReference type="HOGENOM" id="CLU_001265_19_3_6"/>
<dbReference type="KEGG" id="pau:PA14_68930"/>
<dbReference type="GO" id="GO:0022857">
    <property type="term" value="F:transmembrane transporter activity"/>
    <property type="evidence" value="ECO:0007669"/>
    <property type="project" value="InterPro"/>
</dbReference>
<keyword evidence="6 8" id="KW-1133">Transmembrane helix</keyword>
<evidence type="ECO:0000256" key="1">
    <source>
        <dbReference type="ARBA" id="ARBA00004651"/>
    </source>
</evidence>
<protein>
    <submittedName>
        <fullName evidence="10">Putative permease</fullName>
    </submittedName>
</protein>
<dbReference type="PROSITE" id="PS50850">
    <property type="entry name" value="MFS"/>
    <property type="match status" value="1"/>
</dbReference>
<dbReference type="Gene3D" id="1.20.1250.20">
    <property type="entry name" value="MFS general substrate transporter like domains"/>
    <property type="match status" value="1"/>
</dbReference>
<evidence type="ECO:0000256" key="2">
    <source>
        <dbReference type="ARBA" id="ARBA00008335"/>
    </source>
</evidence>
<feature type="transmembrane region" description="Helical" evidence="8">
    <location>
        <begin position="274"/>
        <end position="291"/>
    </location>
</feature>
<dbReference type="InterPro" id="IPR036259">
    <property type="entry name" value="MFS_trans_sf"/>
</dbReference>
<dbReference type="RefSeq" id="WP_003141948.1">
    <property type="nucleotide sequence ID" value="NC_008463.1"/>
</dbReference>
<feature type="transmembrane region" description="Helical" evidence="8">
    <location>
        <begin position="331"/>
        <end position="350"/>
    </location>
</feature>
<proteinExistence type="inferred from homology"/>
<dbReference type="SUPFAM" id="SSF103473">
    <property type="entry name" value="MFS general substrate transporter"/>
    <property type="match status" value="1"/>
</dbReference>
<comment type="similarity">
    <text evidence="2">Belongs to the major facilitator superfamily.</text>
</comment>
<name>A0A0H2ZJ34_PSEAB</name>
<evidence type="ECO:0000313" key="10">
    <source>
        <dbReference type="EMBL" id="ABJ14603.1"/>
    </source>
</evidence>
<feature type="transmembrane region" description="Helical" evidence="8">
    <location>
        <begin position="162"/>
        <end position="182"/>
    </location>
</feature>
<keyword evidence="4" id="KW-1003">Cell membrane</keyword>
<comment type="subcellular location">
    <subcellularLocation>
        <location evidence="1">Cell membrane</location>
        <topology evidence="1">Multi-pass membrane protein</topology>
    </subcellularLocation>
</comment>
<dbReference type="BioCyc" id="PAER208963:G1G74-5808-MONOMER"/>
<keyword evidence="5 8" id="KW-0812">Transmembrane</keyword>
<keyword evidence="3" id="KW-0813">Transport</keyword>
<feature type="transmembrane region" description="Helical" evidence="8">
    <location>
        <begin position="99"/>
        <end position="120"/>
    </location>
</feature>
<gene>
    <name evidence="10" type="ordered locus">PA14_68930</name>
</gene>
<feature type="domain" description="Major facilitator superfamily (MFS) profile" evidence="9">
    <location>
        <begin position="8"/>
        <end position="386"/>
    </location>
</feature>
<feature type="transmembrane region" description="Helical" evidence="8">
    <location>
        <begin position="44"/>
        <end position="62"/>
    </location>
</feature>
<dbReference type="AlphaFoldDB" id="A0A0H2ZJ34"/>
<feature type="transmembrane region" description="Helical" evidence="8">
    <location>
        <begin position="356"/>
        <end position="375"/>
    </location>
</feature>
<accession>A0A0H2ZJ34</accession>
<dbReference type="InterPro" id="IPR011701">
    <property type="entry name" value="MFS"/>
</dbReference>
<feature type="transmembrane region" description="Helical" evidence="8">
    <location>
        <begin position="297"/>
        <end position="319"/>
    </location>
</feature>
<dbReference type="PANTHER" id="PTHR43271">
    <property type="entry name" value="BLL2771 PROTEIN"/>
    <property type="match status" value="1"/>
</dbReference>
<feature type="transmembrane region" description="Helical" evidence="8">
    <location>
        <begin position="243"/>
        <end position="262"/>
    </location>
</feature>
<dbReference type="GO" id="GO:0005886">
    <property type="term" value="C:plasma membrane"/>
    <property type="evidence" value="ECO:0007669"/>
    <property type="project" value="UniProtKB-SubCell"/>
</dbReference>
<sequence length="397" mass="41982">MNSSQGFPRLALFLCGCAAFLNLYTTQGIFDELAASFHISAHQSNWSITATTLAVALAAPFVGRLSGGRERSRVIAFAASLLCVPMLLAAHAGSFAAFLLWRFAEGMLIPLLFASSVAYIGERWSGGAVIELTSLYVAGTILGGFAGRFLTGLLTEEWDWRVAFRILAGLTLLIAVAIRALLPANSGRHSPAPGKRPLVSRELFRAPLLSSYAVGFCVLFSQVAMFTYIGIHLSRPPYSLDTAQLGSIYAVFLLALLVIPASGRLARARPHRQLLLGASLLGVCGSLLTLAPGLPTILVGLALSATGVFLAQSTVNAFTASNAGTDKAGAVGLYLTCYYAGGSLGAVLPAPFWDRWGWPGCLGLILLAQLLPLLLTRYGWSAPQAERAALRASQGRP</sequence>
<dbReference type="CDD" id="cd17324">
    <property type="entry name" value="MFS_NepI_like"/>
    <property type="match status" value="1"/>
</dbReference>
<dbReference type="InterPro" id="IPR020846">
    <property type="entry name" value="MFS_dom"/>
</dbReference>
<evidence type="ECO:0000256" key="7">
    <source>
        <dbReference type="ARBA" id="ARBA00023136"/>
    </source>
</evidence>
<dbReference type="PANTHER" id="PTHR43271:SF2">
    <property type="entry name" value="BLL2771 PROTEIN"/>
    <property type="match status" value="1"/>
</dbReference>
<evidence type="ECO:0000256" key="3">
    <source>
        <dbReference type="ARBA" id="ARBA00022448"/>
    </source>
</evidence>
<evidence type="ECO:0000313" key="11">
    <source>
        <dbReference type="Proteomes" id="UP000000653"/>
    </source>
</evidence>
<evidence type="ECO:0000256" key="4">
    <source>
        <dbReference type="ARBA" id="ARBA00022475"/>
    </source>
</evidence>